<dbReference type="EMBL" id="KX151395">
    <property type="protein sequence ID" value="APO13995.1"/>
    <property type="molecule type" value="Genomic_DNA"/>
</dbReference>
<dbReference type="GO" id="GO:0006281">
    <property type="term" value="P:DNA repair"/>
    <property type="evidence" value="ECO:0007669"/>
    <property type="project" value="InterPro"/>
</dbReference>
<keyword evidence="2" id="KW-0547">Nucleotide-binding</keyword>
<sequence length="450" mass="50698">MDAVSLLTAADTNTKRAADSSPCDRACKNRKLEPPTKLNDKQQYLFDMLVDAAQFTPVFVSGSAGTGKSSLLLALRDHWRDQQKIVFVTAFTNMAARNIDGRTCHSLFGFDFDLNLTNKEVGVPNCLIIDEISTVPAKVLDGIDYRLRESAGRFDVPFGGVNVIAFGDCYQLPPVESNASQPSYEADVWSDFCLYELTENMRQSEQEFIDNLNLLRVGSLKCLTFFDSMVIKSPLAMAEKTKYTSLVSTHREAEAVNLHCYNFVFPGKETILTTTSSTLPWHSKYKVYNKQQESVIFKTYMRICCGARVMITHTTQDFCNGDVGEVVDISDSELRIRREYDNRVMRLDTIQLYFDSVTKGQLKMVTGYPISYGWALTIHKAQGMTVKNLIVYPRCIFAEGQAYVALSRVTHSNGLKLMGRVPESAVKNMDHVKTMYQNMTGFTENVIKLK</sequence>
<dbReference type="SUPFAM" id="SSF52540">
    <property type="entry name" value="P-loop containing nucleoside triphosphate hydrolases"/>
    <property type="match status" value="2"/>
</dbReference>
<evidence type="ECO:0000313" key="3">
    <source>
        <dbReference type="Proteomes" id="UP000204293"/>
    </source>
</evidence>
<dbReference type="RefSeq" id="YP_009330243.1">
    <property type="nucleotide sequence ID" value="NC_032255.1"/>
</dbReference>
<evidence type="ECO:0000259" key="1">
    <source>
        <dbReference type="Pfam" id="PF05970"/>
    </source>
</evidence>
<dbReference type="KEGG" id="vg:30685115"/>
<feature type="domain" description="DNA helicase Pif1-like DEAD-box helicase" evidence="1">
    <location>
        <begin position="37"/>
        <end position="207"/>
    </location>
</feature>
<dbReference type="GO" id="GO:0000723">
    <property type="term" value="P:telomere maintenance"/>
    <property type="evidence" value="ECO:0007669"/>
    <property type="project" value="InterPro"/>
</dbReference>
<dbReference type="InterPro" id="IPR051055">
    <property type="entry name" value="PIF1_helicase"/>
</dbReference>
<keyword evidence="2" id="KW-0378">Hydrolase</keyword>
<dbReference type="PANTHER" id="PTHR47642:SF6">
    <property type="entry name" value="ATP-DEPENDENT DNA HELICASE"/>
    <property type="match status" value="1"/>
</dbReference>
<dbReference type="InterPro" id="IPR027417">
    <property type="entry name" value="P-loop_NTPase"/>
</dbReference>
<reference evidence="2 3" key="1">
    <citation type="submission" date="2016-04" db="EMBL/GenBank/DDBJ databases">
        <title>Sequence analysis of the Plodia interpunctella granulovirus genome: Discovery of an unusual inhibitor-of-apoptosis (IAP) gene.</title>
        <authorList>
            <person name="Harrison R.L."/>
            <person name="Rowley D.L."/>
            <person name="Funk C.J."/>
        </authorList>
    </citation>
    <scope>NUCLEOTIDE SEQUENCE [LARGE SCALE GENOMIC DNA]</scope>
    <source>
        <strain evidence="2">Cambridge</strain>
    </source>
</reference>
<proteinExistence type="predicted"/>
<accession>A0A1L5JGT3</accession>
<dbReference type="InterPro" id="IPR010285">
    <property type="entry name" value="DNA_helicase_pif1-like_DEAD"/>
</dbReference>
<protein>
    <submittedName>
        <fullName evidence="2">Helicase-2</fullName>
    </submittedName>
</protein>
<dbReference type="GeneID" id="30685115"/>
<dbReference type="CDD" id="cd18809">
    <property type="entry name" value="SF1_C_RecD"/>
    <property type="match status" value="1"/>
</dbReference>
<dbReference type="GO" id="GO:0003678">
    <property type="term" value="F:DNA helicase activity"/>
    <property type="evidence" value="ECO:0007669"/>
    <property type="project" value="InterPro"/>
</dbReference>
<dbReference type="PANTHER" id="PTHR47642">
    <property type="entry name" value="ATP-DEPENDENT DNA HELICASE"/>
    <property type="match status" value="1"/>
</dbReference>
<dbReference type="Proteomes" id="UP000204293">
    <property type="component" value="Segment"/>
</dbReference>
<evidence type="ECO:0000313" key="2">
    <source>
        <dbReference type="EMBL" id="APO13995.1"/>
    </source>
</evidence>
<dbReference type="Pfam" id="PF05970">
    <property type="entry name" value="PIF1"/>
    <property type="match status" value="1"/>
</dbReference>
<keyword evidence="2" id="KW-0347">Helicase</keyword>
<dbReference type="OrthoDB" id="5394at10239"/>
<dbReference type="Gene3D" id="3.40.50.300">
    <property type="entry name" value="P-loop containing nucleotide triphosphate hydrolases"/>
    <property type="match status" value="2"/>
</dbReference>
<name>A0A1L5JGT3_9BBAC</name>
<keyword evidence="3" id="KW-1185">Reference proteome</keyword>
<keyword evidence="2" id="KW-0067">ATP-binding</keyword>
<organism evidence="2 3">
    <name type="scientific">Plodia interpunctella granulovirus</name>
    <dbReference type="NCBI Taxonomy" id="262175"/>
    <lineage>
        <taxon>Viruses</taxon>
        <taxon>Viruses incertae sedis</taxon>
        <taxon>Naldaviricetes</taxon>
        <taxon>Lefavirales</taxon>
        <taxon>Baculoviridae</taxon>
        <taxon>Betabaculovirus</taxon>
        <taxon>Betabaculovirus plinterpunctellae</taxon>
    </lineage>
</organism>